<proteinExistence type="predicted"/>
<evidence type="ECO:0000313" key="3">
    <source>
        <dbReference type="WBParaSite" id="Pan_g11144.t1"/>
    </source>
</evidence>
<feature type="region of interest" description="Disordered" evidence="1">
    <location>
        <begin position="1"/>
        <end position="31"/>
    </location>
</feature>
<feature type="compositionally biased region" description="Polar residues" evidence="1">
    <location>
        <begin position="7"/>
        <end position="21"/>
    </location>
</feature>
<protein>
    <submittedName>
        <fullName evidence="3">Helitron_like_N domain-containing protein</fullName>
    </submittedName>
</protein>
<accession>A0A7E4UP91</accession>
<dbReference type="AlphaFoldDB" id="A0A7E4UP91"/>
<name>A0A7E4UP91_PANRE</name>
<reference evidence="3" key="2">
    <citation type="submission" date="2020-10" db="UniProtKB">
        <authorList>
            <consortium name="WormBaseParasite"/>
        </authorList>
    </citation>
    <scope>IDENTIFICATION</scope>
</reference>
<keyword evidence="2" id="KW-1185">Reference proteome</keyword>
<dbReference type="InterPro" id="IPR037239">
    <property type="entry name" value="OSBP_sf"/>
</dbReference>
<dbReference type="Proteomes" id="UP000492821">
    <property type="component" value="Unassembled WGS sequence"/>
</dbReference>
<sequence>MAMNPNHFLQNPNFFGQQPDENNNNGNQANNERRHGELIDILHAPYLLNFLEVNDLDPAVLHRGEQPRRRSFNGTESSYDSDGDDSVFEADVDRRAVAMPLDDEAIRQRVEAQRQEREQFPTRTALRVFGRAYSECRSNWFPWDNSRALCPFENRMHRTELQVHGDSLAYAKYLVPPYEDDPYERMKNFLIFQSFFLGNLSQLTCLRKPLRSFVGETFDINLNSNEERIQAIFEQVETNCVAMHIRGNGFHLEQHIRPNGLGTGYTGGGVCKFPGFTDEIGYTFDVTLTRSPDGELYLDRVLGQLKATSLADGGITGSIKSPRVPQATDVLAAVYNREQYSPFSMTSNHLGDELRVFEDNGDTRERRLIETVAPRSARTLKKFAKLLNKRHGKQVAQSDSRYRQDLRLVKRGNFRDAAAAYTSLCQYYSSEEELQDRFPKTQYFRRFCRNNIVYYVLRVGRDGGDPLQHYFRP</sequence>
<feature type="region of interest" description="Disordered" evidence="1">
    <location>
        <begin position="67"/>
        <end position="86"/>
    </location>
</feature>
<dbReference type="SUPFAM" id="SSF144000">
    <property type="entry name" value="Oxysterol-binding protein-like"/>
    <property type="match status" value="1"/>
</dbReference>
<dbReference type="WBParaSite" id="Pan_g11144.t1">
    <property type="protein sequence ID" value="Pan_g11144.t1"/>
    <property type="gene ID" value="Pan_g11144"/>
</dbReference>
<reference evidence="2" key="1">
    <citation type="journal article" date="2013" name="Genetics">
        <title>The draft genome and transcriptome of Panagrellus redivivus are shaped by the harsh demands of a free-living lifestyle.</title>
        <authorList>
            <person name="Srinivasan J."/>
            <person name="Dillman A.R."/>
            <person name="Macchietto M.G."/>
            <person name="Heikkinen L."/>
            <person name="Lakso M."/>
            <person name="Fracchia K.M."/>
            <person name="Antoshechkin I."/>
            <person name="Mortazavi A."/>
            <person name="Wong G."/>
            <person name="Sternberg P.W."/>
        </authorList>
    </citation>
    <scope>NUCLEOTIDE SEQUENCE [LARGE SCALE GENOMIC DNA]</scope>
    <source>
        <strain evidence="2">MT8872</strain>
    </source>
</reference>
<organism evidence="2 3">
    <name type="scientific">Panagrellus redivivus</name>
    <name type="common">Microworm</name>
    <dbReference type="NCBI Taxonomy" id="6233"/>
    <lineage>
        <taxon>Eukaryota</taxon>
        <taxon>Metazoa</taxon>
        <taxon>Ecdysozoa</taxon>
        <taxon>Nematoda</taxon>
        <taxon>Chromadorea</taxon>
        <taxon>Rhabditida</taxon>
        <taxon>Tylenchina</taxon>
        <taxon>Panagrolaimomorpha</taxon>
        <taxon>Panagrolaimoidea</taxon>
        <taxon>Panagrolaimidae</taxon>
        <taxon>Panagrellus</taxon>
    </lineage>
</organism>
<evidence type="ECO:0000313" key="2">
    <source>
        <dbReference type="Proteomes" id="UP000492821"/>
    </source>
</evidence>
<evidence type="ECO:0000256" key="1">
    <source>
        <dbReference type="SAM" id="MobiDB-lite"/>
    </source>
</evidence>